<sequence>MRSVLALAMLALPAWGMRDTSPFLVWNDNEDSAWQQALAGGKALVDGEAVYKGLKSLGCAWDNAVVVHVDKLHHSKLDAYNTPSDAHLHIPYLKGPSRRGLSGGLEDWASACEAEVVGSLEELDGGRQVVDLWIKEGEVVPWTEIPSSALIILTGSPPTHTKRQEYPFPSNPSSSSPYTYSESQTAPSTSTPTSTSRNSTIPPKTAPLLDRVQILTTPIITALLITFGIFIPLLAFAITQLVGIQVPPMMLNIIPREKMGKERKDQ</sequence>
<feature type="transmembrane region" description="Helical" evidence="2">
    <location>
        <begin position="219"/>
        <end position="242"/>
    </location>
</feature>
<keyword evidence="5" id="KW-1185">Reference proteome</keyword>
<gene>
    <name evidence="4" type="ORF">B9479_005423</name>
</gene>
<feature type="chain" id="PRO_5022817163" description="Protein BIG1" evidence="3">
    <location>
        <begin position="17"/>
        <end position="266"/>
    </location>
</feature>
<keyword evidence="2" id="KW-0812">Transmembrane</keyword>
<feature type="region of interest" description="Disordered" evidence="1">
    <location>
        <begin position="156"/>
        <end position="203"/>
    </location>
</feature>
<evidence type="ECO:0000256" key="3">
    <source>
        <dbReference type="SAM" id="SignalP"/>
    </source>
</evidence>
<dbReference type="Proteomes" id="UP000322245">
    <property type="component" value="Unassembled WGS sequence"/>
</dbReference>
<dbReference type="AlphaFoldDB" id="A0A5D3AVV4"/>
<feature type="compositionally biased region" description="Low complexity" evidence="1">
    <location>
        <begin position="166"/>
        <end position="203"/>
    </location>
</feature>
<evidence type="ECO:0000256" key="1">
    <source>
        <dbReference type="SAM" id="MobiDB-lite"/>
    </source>
</evidence>
<evidence type="ECO:0000313" key="5">
    <source>
        <dbReference type="Proteomes" id="UP000322245"/>
    </source>
</evidence>
<name>A0A5D3AVV4_9TREE</name>
<evidence type="ECO:0008006" key="6">
    <source>
        <dbReference type="Google" id="ProtNLM"/>
    </source>
</evidence>
<dbReference type="EMBL" id="NIDF01000073">
    <property type="protein sequence ID" value="TYJ53946.1"/>
    <property type="molecule type" value="Genomic_DNA"/>
</dbReference>
<proteinExistence type="predicted"/>
<keyword evidence="2" id="KW-0472">Membrane</keyword>
<organism evidence="4 5">
    <name type="scientific">Cryptococcus floricola</name>
    <dbReference type="NCBI Taxonomy" id="2591691"/>
    <lineage>
        <taxon>Eukaryota</taxon>
        <taxon>Fungi</taxon>
        <taxon>Dikarya</taxon>
        <taxon>Basidiomycota</taxon>
        <taxon>Agaricomycotina</taxon>
        <taxon>Tremellomycetes</taxon>
        <taxon>Tremellales</taxon>
        <taxon>Cryptococcaceae</taxon>
        <taxon>Cryptococcus</taxon>
    </lineage>
</organism>
<comment type="caution">
    <text evidence="4">The sequence shown here is derived from an EMBL/GenBank/DDBJ whole genome shotgun (WGS) entry which is preliminary data.</text>
</comment>
<feature type="signal peptide" evidence="3">
    <location>
        <begin position="1"/>
        <end position="16"/>
    </location>
</feature>
<evidence type="ECO:0000256" key="2">
    <source>
        <dbReference type="SAM" id="Phobius"/>
    </source>
</evidence>
<keyword evidence="2" id="KW-1133">Transmembrane helix</keyword>
<evidence type="ECO:0000313" key="4">
    <source>
        <dbReference type="EMBL" id="TYJ53946.1"/>
    </source>
</evidence>
<protein>
    <recommendedName>
        <fullName evidence="6">Protein BIG1</fullName>
    </recommendedName>
</protein>
<keyword evidence="3" id="KW-0732">Signal</keyword>
<accession>A0A5D3AVV4</accession>
<reference evidence="4 5" key="1">
    <citation type="submission" date="2017-05" db="EMBL/GenBank/DDBJ databases">
        <title>The Genome Sequence of Tsuchiyaea wingfieldii DSM 27421.</title>
        <authorList>
            <person name="Cuomo C."/>
            <person name="Passer A."/>
            <person name="Billmyre B."/>
            <person name="Heitman J."/>
        </authorList>
    </citation>
    <scope>NUCLEOTIDE SEQUENCE [LARGE SCALE GENOMIC DNA]</scope>
    <source>
        <strain evidence="4 5">DSM 27421</strain>
    </source>
</reference>